<evidence type="ECO:0000313" key="1">
    <source>
        <dbReference type="EMBL" id="SMH39110.1"/>
    </source>
</evidence>
<protein>
    <recommendedName>
        <fullName evidence="3">Glutaminase</fullName>
    </recommendedName>
</protein>
<gene>
    <name evidence="1" type="ORF">SAMN06295885_1591</name>
</gene>
<proteinExistence type="predicted"/>
<dbReference type="EMBL" id="FXBM01000001">
    <property type="protein sequence ID" value="SMH39110.1"/>
    <property type="molecule type" value="Genomic_DNA"/>
</dbReference>
<sequence>MTESRDAQHASTRVALLLADVSAELVRRGVDDQALAELRRPRAFLGFRRAPVMAPVTRAWRLGVLLLERDGGLFATGSVTRAVAPLHANNQSESQEARREIRRAAFDGPFREGEIVNYGWRRLSIDAEGLLAGQEPLALRGSEVLVRWAPGLGDQGLMPLDRYLADRMELMGAREG</sequence>
<dbReference type="STRING" id="1891671.SAMN06295885_1591"/>
<reference evidence="2" key="1">
    <citation type="submission" date="2017-04" db="EMBL/GenBank/DDBJ databases">
        <authorList>
            <person name="Varghese N."/>
            <person name="Submissions S."/>
        </authorList>
    </citation>
    <scope>NUCLEOTIDE SEQUENCE [LARGE SCALE GENOMIC DNA]</scope>
    <source>
        <strain evidence="2">VKM Ac-2121</strain>
    </source>
</reference>
<evidence type="ECO:0000313" key="2">
    <source>
        <dbReference type="Proteomes" id="UP000193711"/>
    </source>
</evidence>
<dbReference type="OrthoDB" id="5122834at2"/>
<dbReference type="RefSeq" id="WP_085475946.1">
    <property type="nucleotide sequence ID" value="NZ_FXBM01000001.1"/>
</dbReference>
<organism evidence="1 2">
    <name type="scientific">Rathayibacter oskolensis</name>
    <dbReference type="NCBI Taxonomy" id="1891671"/>
    <lineage>
        <taxon>Bacteria</taxon>
        <taxon>Bacillati</taxon>
        <taxon>Actinomycetota</taxon>
        <taxon>Actinomycetes</taxon>
        <taxon>Micrococcales</taxon>
        <taxon>Microbacteriaceae</taxon>
        <taxon>Rathayibacter</taxon>
    </lineage>
</organism>
<name>A0A1X7NNX8_9MICO</name>
<keyword evidence="2" id="KW-1185">Reference proteome</keyword>
<accession>A0A1X7NNX8</accession>
<evidence type="ECO:0008006" key="3">
    <source>
        <dbReference type="Google" id="ProtNLM"/>
    </source>
</evidence>
<dbReference type="AlphaFoldDB" id="A0A1X7NNX8"/>
<dbReference type="Proteomes" id="UP000193711">
    <property type="component" value="Unassembled WGS sequence"/>
</dbReference>